<reference evidence="2 3" key="1">
    <citation type="submission" date="2016-10" db="EMBL/GenBank/DDBJ databases">
        <authorList>
            <person name="Varghese N."/>
        </authorList>
    </citation>
    <scope>NUCLEOTIDE SEQUENCE [LARGE SCALE GENOMIC DNA]</scope>
</reference>
<proteinExistence type="predicted"/>
<dbReference type="Proteomes" id="UP000215453">
    <property type="component" value="Chromosome 2"/>
</dbReference>
<dbReference type="EMBL" id="LT882677">
    <property type="protein sequence ID" value="SMY21825.1"/>
    <property type="molecule type" value="Genomic_DNA"/>
</dbReference>
<evidence type="ECO:0000313" key="3">
    <source>
        <dbReference type="Proteomes" id="UP000215453"/>
    </source>
</evidence>
<name>A0A1Y6LC03_ZYMTR</name>
<evidence type="ECO:0000256" key="1">
    <source>
        <dbReference type="SAM" id="MobiDB-lite"/>
    </source>
</evidence>
<organism evidence="2 3">
    <name type="scientific">Zymoseptoria tritici ST99CH_1A5</name>
    <dbReference type="NCBI Taxonomy" id="1276529"/>
    <lineage>
        <taxon>Eukaryota</taxon>
        <taxon>Fungi</taxon>
        <taxon>Dikarya</taxon>
        <taxon>Ascomycota</taxon>
        <taxon>Pezizomycotina</taxon>
        <taxon>Dothideomycetes</taxon>
        <taxon>Dothideomycetidae</taxon>
        <taxon>Mycosphaerellales</taxon>
        <taxon>Mycosphaerellaceae</taxon>
        <taxon>Zymoseptoria</taxon>
    </lineage>
</organism>
<feature type="region of interest" description="Disordered" evidence="1">
    <location>
        <begin position="1"/>
        <end position="43"/>
    </location>
</feature>
<dbReference type="AlphaFoldDB" id="A0A1Y6LC03"/>
<protein>
    <submittedName>
        <fullName evidence="2">Uncharacterized protein</fullName>
    </submittedName>
</protein>
<sequence length="134" mass="14972">MGQPVATTSIKTATTATTTTGTMSTRATGATTTSGHGVKREPGDGVPNAVIYKNSNHSLVFYIHVFDDRIVCSRIYDSVDSLFVRHFVHRFDFRLDHLFYDTGNSDVVFDNSSDFDNRTRFNDDGFYNIVCDNV</sequence>
<feature type="compositionally biased region" description="Low complexity" evidence="1">
    <location>
        <begin position="1"/>
        <end position="35"/>
    </location>
</feature>
<evidence type="ECO:0000313" key="2">
    <source>
        <dbReference type="EMBL" id="SMY21825.1"/>
    </source>
</evidence>
<gene>
    <name evidence="2" type="ORF">ZT1A5_G3263</name>
</gene>
<accession>A0A1Y6LC03</accession>